<keyword evidence="3" id="KW-0378">Hydrolase</keyword>
<dbReference type="Pfam" id="PF00413">
    <property type="entry name" value="Peptidase_M10"/>
    <property type="match status" value="1"/>
</dbReference>
<organism evidence="7 8">
    <name type="scientific">Acinetobacter tianfuensis</name>
    <dbReference type="NCBI Taxonomy" id="2419603"/>
    <lineage>
        <taxon>Bacteria</taxon>
        <taxon>Pseudomonadati</taxon>
        <taxon>Pseudomonadota</taxon>
        <taxon>Gammaproteobacteria</taxon>
        <taxon>Moraxellales</taxon>
        <taxon>Moraxellaceae</taxon>
        <taxon>Acinetobacter</taxon>
    </lineage>
</organism>
<evidence type="ECO:0000256" key="4">
    <source>
        <dbReference type="ARBA" id="ARBA00022833"/>
    </source>
</evidence>
<dbReference type="SMART" id="SM00235">
    <property type="entry name" value="ZnMc"/>
    <property type="match status" value="1"/>
</dbReference>
<dbReference type="Gene3D" id="3.40.390.10">
    <property type="entry name" value="Collagenase (Catalytic Domain)"/>
    <property type="match status" value="1"/>
</dbReference>
<accession>A0A3A8E6L8</accession>
<keyword evidence="5" id="KW-0175">Coiled coil</keyword>
<dbReference type="InterPro" id="IPR001818">
    <property type="entry name" value="Pept_M10_metallopeptidase"/>
</dbReference>
<evidence type="ECO:0000256" key="1">
    <source>
        <dbReference type="ARBA" id="ARBA00022670"/>
    </source>
</evidence>
<dbReference type="GO" id="GO:0008270">
    <property type="term" value="F:zinc ion binding"/>
    <property type="evidence" value="ECO:0007669"/>
    <property type="project" value="InterPro"/>
</dbReference>
<evidence type="ECO:0000313" key="7">
    <source>
        <dbReference type="EMBL" id="RKG30265.1"/>
    </source>
</evidence>
<keyword evidence="2" id="KW-0479">Metal-binding</keyword>
<keyword evidence="8" id="KW-1185">Reference proteome</keyword>
<comment type="caution">
    <text evidence="7">The sequence shown here is derived from an EMBL/GenBank/DDBJ whole genome shotgun (WGS) entry which is preliminary data.</text>
</comment>
<dbReference type="GO" id="GO:0006508">
    <property type="term" value="P:proteolysis"/>
    <property type="evidence" value="ECO:0007669"/>
    <property type="project" value="UniProtKB-KW"/>
</dbReference>
<dbReference type="OrthoDB" id="322519at2"/>
<gene>
    <name evidence="7" type="ORF">D7V32_11955</name>
</gene>
<sequence>MRLIILIAILLFAGLLSYQVHTHDQLRFNSLSDRIFHPFDTRLRYQIAPADPRFGLTQAEMIELTRQAADIWQQGTGKQLFIYDPKAQLQIKLVYDERQDNFNAFKKTQESLLQTKNNNQRVNDNLTASGDYLNRMYNNLLQRQSMLEAERQHLQQQRSSWSQIETAEGENRQRIEQQYQQLQEKSSRLNSEIQYFNKINDQFNLQINAHNQNIERYNLNVTLAKHRFPPREFHKGIFMGKEIQIYQFESKDDLRLTIAHELGHALGLSHHSDAKALMYPMLGEQNLQHFQLQPSDIALLASR</sequence>
<feature type="coiled-coil region" evidence="5">
    <location>
        <begin position="137"/>
        <end position="220"/>
    </location>
</feature>
<evidence type="ECO:0000259" key="6">
    <source>
        <dbReference type="SMART" id="SM00235"/>
    </source>
</evidence>
<dbReference type="AlphaFoldDB" id="A0A3A8E6L8"/>
<dbReference type="GO" id="GO:0031012">
    <property type="term" value="C:extracellular matrix"/>
    <property type="evidence" value="ECO:0007669"/>
    <property type="project" value="InterPro"/>
</dbReference>
<keyword evidence="1" id="KW-0645">Protease</keyword>
<dbReference type="EMBL" id="RAXV01000026">
    <property type="protein sequence ID" value="RKG30265.1"/>
    <property type="molecule type" value="Genomic_DNA"/>
</dbReference>
<keyword evidence="4" id="KW-0862">Zinc</keyword>
<dbReference type="InterPro" id="IPR024079">
    <property type="entry name" value="MetalloPept_cat_dom_sf"/>
</dbReference>
<dbReference type="Proteomes" id="UP000282388">
    <property type="component" value="Unassembled WGS sequence"/>
</dbReference>
<evidence type="ECO:0000256" key="2">
    <source>
        <dbReference type="ARBA" id="ARBA00022723"/>
    </source>
</evidence>
<evidence type="ECO:0000256" key="5">
    <source>
        <dbReference type="SAM" id="Coils"/>
    </source>
</evidence>
<dbReference type="RefSeq" id="WP_120403084.1">
    <property type="nucleotide sequence ID" value="NZ_RAXV01000026.1"/>
</dbReference>
<dbReference type="InterPro" id="IPR006026">
    <property type="entry name" value="Peptidase_Metallo"/>
</dbReference>
<evidence type="ECO:0000256" key="3">
    <source>
        <dbReference type="ARBA" id="ARBA00022801"/>
    </source>
</evidence>
<feature type="domain" description="Peptidase metallopeptidase" evidence="6">
    <location>
        <begin position="171"/>
        <end position="302"/>
    </location>
</feature>
<dbReference type="GO" id="GO:0004222">
    <property type="term" value="F:metalloendopeptidase activity"/>
    <property type="evidence" value="ECO:0007669"/>
    <property type="project" value="InterPro"/>
</dbReference>
<name>A0A3A8E6L8_9GAMM</name>
<protein>
    <recommendedName>
        <fullName evidence="6">Peptidase metallopeptidase domain-containing protein</fullName>
    </recommendedName>
</protein>
<evidence type="ECO:0000313" key="8">
    <source>
        <dbReference type="Proteomes" id="UP000282388"/>
    </source>
</evidence>
<proteinExistence type="predicted"/>
<reference evidence="7 8" key="1">
    <citation type="submission" date="2018-09" db="EMBL/GenBank/DDBJ databases">
        <title>The draft genome of Acinetobacter spp. strains.</title>
        <authorList>
            <person name="Qin J."/>
            <person name="Feng Y."/>
            <person name="Zong Z."/>
        </authorList>
    </citation>
    <scope>NUCLEOTIDE SEQUENCE [LARGE SCALE GENOMIC DNA]</scope>
    <source>
        <strain evidence="7 8">WCHAc060012</strain>
    </source>
</reference>
<dbReference type="SUPFAM" id="SSF55486">
    <property type="entry name" value="Metalloproteases ('zincins'), catalytic domain"/>
    <property type="match status" value="2"/>
</dbReference>